<name>A0A556RS76_9GAMM</name>
<dbReference type="AlphaFoldDB" id="A0A556RS76"/>
<dbReference type="Proteomes" id="UP000319138">
    <property type="component" value="Unassembled WGS sequence"/>
</dbReference>
<dbReference type="RefSeq" id="WP_144187437.1">
    <property type="nucleotide sequence ID" value="NZ_VMHL01000001.1"/>
</dbReference>
<accession>A0A556RS76</accession>
<gene>
    <name evidence="1" type="ORF">FPQ14_00370</name>
</gene>
<protein>
    <submittedName>
        <fullName evidence="1">DUF2586 family protein</fullName>
    </submittedName>
</protein>
<dbReference type="EMBL" id="VMHL01000001">
    <property type="protein sequence ID" value="TSJ91756.1"/>
    <property type="molecule type" value="Genomic_DNA"/>
</dbReference>
<dbReference type="Pfam" id="PF10758">
    <property type="entry name" value="DUF2586"/>
    <property type="match status" value="1"/>
</dbReference>
<evidence type="ECO:0000313" key="1">
    <source>
        <dbReference type="EMBL" id="TSJ91756.1"/>
    </source>
</evidence>
<dbReference type="InterPro" id="IPR019694">
    <property type="entry name" value="Phage_HP1_Orf23"/>
</dbReference>
<reference evidence="1 2" key="1">
    <citation type="submission" date="2019-07" db="EMBL/GenBank/DDBJ databases">
        <title>Gilliamella genomes.</title>
        <authorList>
            <person name="Zheng H."/>
        </authorList>
    </citation>
    <scope>NUCLEOTIDE SEQUENCE [LARGE SCALE GENOMIC DNA]</scope>
    <source>
        <strain evidence="1 2">W8131</strain>
    </source>
</reference>
<proteinExistence type="predicted"/>
<evidence type="ECO:0000313" key="2">
    <source>
        <dbReference type="Proteomes" id="UP000319138"/>
    </source>
</evidence>
<sequence>MTWPTITINQLNLLQGETDEVERRFLFIGNASKNKGQIISVNAQTDFNGVLGNDDSALKKGVLAALENAGQNWFASVAILNDGQDWTDAVIEAQKVGSFEAVVYAENINTKAEINKAISLRKNLIAKHGRWVRFILGVEGLQANETWAKYESRLATLQNGIAEYAITLVPMIWGNEPFVNAGRSCNRSVTIADALARVKTGAVSNLGRDTLPVDSAGVELPLATLQTLNANRYSIPMWYPDYDGVYWADDKTLDVEGGDYQSAETVRVIDKVARRIRLLAIAKIADASFNSSANSIAVHQQYFSKPMREMSITTQINGIEFPGEVKKPRDGDIVITWKTQKIVDIYVVVRTRDIPMQITISLMLDASLDQ</sequence>
<organism evidence="1 2">
    <name type="scientific">Gilliamella apicola</name>
    <dbReference type="NCBI Taxonomy" id="1196095"/>
    <lineage>
        <taxon>Bacteria</taxon>
        <taxon>Pseudomonadati</taxon>
        <taxon>Pseudomonadota</taxon>
        <taxon>Gammaproteobacteria</taxon>
        <taxon>Orbales</taxon>
        <taxon>Orbaceae</taxon>
        <taxon>Gilliamella</taxon>
    </lineage>
</organism>
<comment type="caution">
    <text evidence="1">The sequence shown here is derived from an EMBL/GenBank/DDBJ whole genome shotgun (WGS) entry which is preliminary data.</text>
</comment>